<dbReference type="PATRIC" id="fig|449.7.peg.920"/>
<evidence type="ECO:0000256" key="1">
    <source>
        <dbReference type="ARBA" id="ARBA00022516"/>
    </source>
</evidence>
<dbReference type="GO" id="GO:0016410">
    <property type="term" value="F:N-acyltransferase activity"/>
    <property type="evidence" value="ECO:0007669"/>
    <property type="project" value="InterPro"/>
</dbReference>
<dbReference type="Gene3D" id="2.160.10.10">
    <property type="entry name" value="Hexapeptide repeat proteins"/>
    <property type="match status" value="1"/>
</dbReference>
<protein>
    <recommendedName>
        <fullName evidence="7">UDP-3-O-acylglucosamine N-acyltransferase</fullName>
        <ecNumber evidence="7">2.3.1.191</ecNumber>
    </recommendedName>
</protein>
<evidence type="ECO:0000256" key="7">
    <source>
        <dbReference type="HAMAP-Rule" id="MF_00523"/>
    </source>
</evidence>
<dbReference type="KEGG" id="lha:LHA_0216"/>
<dbReference type="UniPathway" id="UPA00973"/>
<dbReference type="AlphaFoldDB" id="A0A0A8URC2"/>
<dbReference type="Gene3D" id="3.40.1390.10">
    <property type="entry name" value="MurE/MurF, N-terminal domain"/>
    <property type="match status" value="1"/>
</dbReference>
<keyword evidence="11" id="KW-1185">Reference proteome</keyword>
<dbReference type="InterPro" id="IPR001451">
    <property type="entry name" value="Hexapep"/>
</dbReference>
<evidence type="ECO:0000256" key="5">
    <source>
        <dbReference type="ARBA" id="ARBA00023098"/>
    </source>
</evidence>
<dbReference type="NCBIfam" id="TIGR01853">
    <property type="entry name" value="lipid_A_lpxD"/>
    <property type="match status" value="1"/>
</dbReference>
<organism evidence="10 11">
    <name type="scientific">Legionella hackeliae</name>
    <dbReference type="NCBI Taxonomy" id="449"/>
    <lineage>
        <taxon>Bacteria</taxon>
        <taxon>Pseudomonadati</taxon>
        <taxon>Pseudomonadota</taxon>
        <taxon>Gammaproteobacteria</taxon>
        <taxon>Legionellales</taxon>
        <taxon>Legionellaceae</taxon>
        <taxon>Legionella</taxon>
    </lineage>
</organism>
<proteinExistence type="inferred from homology"/>
<dbReference type="EC" id="2.3.1.191" evidence="7"/>
<dbReference type="GO" id="GO:0103118">
    <property type="term" value="F:UDP-3-O-[(3R)-3-hydroxyacyl]-glucosamine N-acyltransferase activity"/>
    <property type="evidence" value="ECO:0007669"/>
    <property type="project" value="UniProtKB-EC"/>
</dbReference>
<dbReference type="Proteomes" id="UP000032803">
    <property type="component" value="Chromosome I"/>
</dbReference>
<dbReference type="PANTHER" id="PTHR43378:SF2">
    <property type="entry name" value="UDP-3-O-ACYLGLUCOSAMINE N-ACYLTRANSFERASE 1, MITOCHONDRIAL-RELATED"/>
    <property type="match status" value="1"/>
</dbReference>
<gene>
    <name evidence="7 10" type="primary">lpxD</name>
    <name evidence="10" type="ORF">LHA_0216</name>
</gene>
<evidence type="ECO:0000259" key="9">
    <source>
        <dbReference type="Pfam" id="PF04613"/>
    </source>
</evidence>
<evidence type="ECO:0000256" key="2">
    <source>
        <dbReference type="ARBA" id="ARBA00022556"/>
    </source>
</evidence>
<comment type="subunit">
    <text evidence="7">Homotrimer.</text>
</comment>
<dbReference type="GO" id="GO:0009245">
    <property type="term" value="P:lipid A biosynthetic process"/>
    <property type="evidence" value="ECO:0007669"/>
    <property type="project" value="UniProtKB-UniRule"/>
</dbReference>
<keyword evidence="3 7" id="KW-0808">Transferase</keyword>
<evidence type="ECO:0000313" key="11">
    <source>
        <dbReference type="Proteomes" id="UP000032803"/>
    </source>
</evidence>
<dbReference type="InterPro" id="IPR011004">
    <property type="entry name" value="Trimer_LpxA-like_sf"/>
</dbReference>
<accession>A0A0A8URC2</accession>
<keyword evidence="6 7" id="KW-0012">Acyltransferase</keyword>
<feature type="active site" description="Proton acceptor" evidence="7">
    <location>
        <position position="237"/>
    </location>
</feature>
<comment type="function">
    <text evidence="7">Catalyzes the N-acylation of UDP-3-O-acylglucosamine using 3-hydroxyacyl-ACP as the acyl donor. Is involved in the biosynthesis of lipid A, a phosphorylated glycolipid that anchors the lipopolysaccharide to the outer membrane of the cell.</text>
</comment>
<evidence type="ECO:0000256" key="6">
    <source>
        <dbReference type="ARBA" id="ARBA00023315"/>
    </source>
</evidence>
<evidence type="ECO:0000256" key="3">
    <source>
        <dbReference type="ARBA" id="ARBA00022679"/>
    </source>
</evidence>
<keyword evidence="5 7" id="KW-0443">Lipid metabolism</keyword>
<dbReference type="Pfam" id="PF04613">
    <property type="entry name" value="LpxD"/>
    <property type="match status" value="1"/>
</dbReference>
<feature type="domain" description="UDP-3-O-[3-hydroxymyristoyl] glucosamine N-acyltransferase non-repeat region" evidence="9">
    <location>
        <begin position="21"/>
        <end position="87"/>
    </location>
</feature>
<dbReference type="GO" id="GO:0016020">
    <property type="term" value="C:membrane"/>
    <property type="evidence" value="ECO:0007669"/>
    <property type="project" value="GOC"/>
</dbReference>
<dbReference type="HOGENOM" id="CLU_049865_0_0_6"/>
<dbReference type="OrthoDB" id="9784739at2"/>
<dbReference type="InterPro" id="IPR020573">
    <property type="entry name" value="UDP_GlcNAc_AcTrfase_non-rep"/>
</dbReference>
<dbReference type="Pfam" id="PF00132">
    <property type="entry name" value="Hexapep"/>
    <property type="match status" value="2"/>
</dbReference>
<keyword evidence="2 7" id="KW-0441">Lipid A biosynthesis</keyword>
<name>A0A0A8URC2_LEGHA</name>
<dbReference type="HAMAP" id="MF_00523">
    <property type="entry name" value="LpxD"/>
    <property type="match status" value="1"/>
</dbReference>
<dbReference type="InterPro" id="IPR007691">
    <property type="entry name" value="LpxD"/>
</dbReference>
<comment type="pathway">
    <text evidence="7">Bacterial outer membrane biogenesis; LPS lipid A biosynthesis.</text>
</comment>
<sequence length="349" mass="37069">MNASLYEIAHLVSGVVVGDENIEISLLAPIDNISVGALVFADGNDNLQLAEHSAAAAILVSHSVTSQLKPVIQVAHPYKAFIQLLQHFYPPQKIPAGIHPTAVIADDAILGKNVAIGPYVTIESGAHIGDNCVIKSHVHVGENVTIGANTTIHPQVTIYRECRIGERVSIHASTVIGSDGFGYTFIDNHHLKVPHVGNVVIEDDVEIGANTVVDRATLGSTVIGAGTKIDNLVQVAHSVKLGKHNILCAFTGIAGSTTSGNNVIFAANVGVSDHVRIDDGVILAARAGVPPKKHLKQGNVYLGSPARPRDKAIEQELAVTRIPLMRKNLKTLSDKVEELSQRLAQHETD</sequence>
<reference evidence="11" key="1">
    <citation type="submission" date="2014-09" db="EMBL/GenBank/DDBJ databases">
        <authorList>
            <person name="Gomez-Valero L."/>
        </authorList>
    </citation>
    <scope>NUCLEOTIDE SEQUENCE [LARGE SCALE GENOMIC DNA]</scope>
    <source>
        <strain evidence="11">ATCC35250</strain>
    </source>
</reference>
<keyword evidence="8" id="KW-0175">Coiled coil</keyword>
<comment type="similarity">
    <text evidence="7">Belongs to the transferase hexapeptide repeat family. LpxD subfamily.</text>
</comment>
<dbReference type="RefSeq" id="WP_045104884.1">
    <property type="nucleotide sequence ID" value="NZ_LN681225.1"/>
</dbReference>
<keyword evidence="4 7" id="KW-0677">Repeat</keyword>
<feature type="coiled-coil region" evidence="8">
    <location>
        <begin position="322"/>
        <end position="349"/>
    </location>
</feature>
<dbReference type="PANTHER" id="PTHR43378">
    <property type="entry name" value="UDP-3-O-ACYLGLUCOSAMINE N-ACYLTRANSFERASE"/>
    <property type="match status" value="1"/>
</dbReference>
<dbReference type="EMBL" id="LN681225">
    <property type="protein sequence ID" value="CEK09329.1"/>
    <property type="molecule type" value="Genomic_DNA"/>
</dbReference>
<evidence type="ECO:0000256" key="8">
    <source>
        <dbReference type="SAM" id="Coils"/>
    </source>
</evidence>
<dbReference type="SUPFAM" id="SSF51161">
    <property type="entry name" value="Trimeric LpxA-like enzymes"/>
    <property type="match status" value="1"/>
</dbReference>
<evidence type="ECO:0000313" key="10">
    <source>
        <dbReference type="EMBL" id="CEK09329.1"/>
    </source>
</evidence>
<evidence type="ECO:0000256" key="4">
    <source>
        <dbReference type="ARBA" id="ARBA00022737"/>
    </source>
</evidence>
<comment type="catalytic activity">
    <reaction evidence="7">
        <text>a UDP-3-O-[(3R)-3-hydroxyacyl]-alpha-D-glucosamine + a (3R)-hydroxyacyl-[ACP] = a UDP-2-N,3-O-bis[(3R)-3-hydroxyacyl]-alpha-D-glucosamine + holo-[ACP] + H(+)</text>
        <dbReference type="Rhea" id="RHEA:53836"/>
        <dbReference type="Rhea" id="RHEA-COMP:9685"/>
        <dbReference type="Rhea" id="RHEA-COMP:9945"/>
        <dbReference type="ChEBI" id="CHEBI:15378"/>
        <dbReference type="ChEBI" id="CHEBI:64479"/>
        <dbReference type="ChEBI" id="CHEBI:78827"/>
        <dbReference type="ChEBI" id="CHEBI:137740"/>
        <dbReference type="ChEBI" id="CHEBI:137748"/>
        <dbReference type="EC" id="2.3.1.191"/>
    </reaction>
</comment>
<dbReference type="CDD" id="cd03352">
    <property type="entry name" value="LbH_LpxD"/>
    <property type="match status" value="1"/>
</dbReference>
<keyword evidence="1 7" id="KW-0444">Lipid biosynthesis</keyword>
<dbReference type="NCBIfam" id="NF002060">
    <property type="entry name" value="PRK00892.1"/>
    <property type="match status" value="1"/>
</dbReference>
<dbReference type="STRING" id="449.LHA_0216"/>